<dbReference type="EMBL" id="LR743599">
    <property type="protein sequence ID" value="CAA2630078.1"/>
    <property type="molecule type" value="Genomic_DNA"/>
</dbReference>
<dbReference type="InterPro" id="IPR013083">
    <property type="entry name" value="Znf_RING/FYVE/PHD"/>
</dbReference>
<evidence type="ECO:0000256" key="6">
    <source>
        <dbReference type="ARBA" id="ARBA00022771"/>
    </source>
</evidence>
<dbReference type="PANTHER" id="PTHR10782:SF42">
    <property type="entry name" value="E3 SUMO-PROTEIN LIGASE SIZ2"/>
    <property type="match status" value="1"/>
</dbReference>
<dbReference type="PROSITE" id="PS50800">
    <property type="entry name" value="SAP"/>
    <property type="match status" value="1"/>
</dbReference>
<keyword evidence="6 10" id="KW-0863">Zinc-finger</keyword>
<evidence type="ECO:0000256" key="2">
    <source>
        <dbReference type="ARBA" id="ARBA00004718"/>
    </source>
</evidence>
<dbReference type="GO" id="GO:0005634">
    <property type="term" value="C:nucleus"/>
    <property type="evidence" value="ECO:0007669"/>
    <property type="project" value="UniProtKB-SubCell"/>
</dbReference>
<dbReference type="InterPro" id="IPR011011">
    <property type="entry name" value="Znf_FYVE_PHD"/>
</dbReference>
<evidence type="ECO:0000256" key="7">
    <source>
        <dbReference type="ARBA" id="ARBA00022786"/>
    </source>
</evidence>
<evidence type="ECO:0000259" key="13">
    <source>
        <dbReference type="PROSITE" id="PS51044"/>
    </source>
</evidence>
<comment type="pathway">
    <text evidence="2">Protein modification; protein sumoylation.</text>
</comment>
<keyword evidence="15" id="KW-1185">Reference proteome</keyword>
<dbReference type="Gene3D" id="1.10.720.30">
    <property type="entry name" value="SAP domain"/>
    <property type="match status" value="1"/>
</dbReference>
<keyword evidence="7" id="KW-0833">Ubl conjugation pathway</keyword>
<dbReference type="GO" id="GO:0000785">
    <property type="term" value="C:chromatin"/>
    <property type="evidence" value="ECO:0007669"/>
    <property type="project" value="TreeGrafter"/>
</dbReference>
<dbReference type="GO" id="GO:0061665">
    <property type="term" value="F:SUMO ligase activity"/>
    <property type="evidence" value="ECO:0007669"/>
    <property type="project" value="TreeGrafter"/>
</dbReference>
<evidence type="ECO:0000256" key="5">
    <source>
        <dbReference type="ARBA" id="ARBA00022723"/>
    </source>
</evidence>
<dbReference type="UniPathway" id="UPA00886"/>
<organism evidence="14">
    <name type="scientific">Spirodela intermedia</name>
    <name type="common">Intermediate duckweed</name>
    <dbReference type="NCBI Taxonomy" id="51605"/>
    <lineage>
        <taxon>Eukaryota</taxon>
        <taxon>Viridiplantae</taxon>
        <taxon>Streptophyta</taxon>
        <taxon>Embryophyta</taxon>
        <taxon>Tracheophyta</taxon>
        <taxon>Spermatophyta</taxon>
        <taxon>Magnoliopsida</taxon>
        <taxon>Liliopsida</taxon>
        <taxon>Araceae</taxon>
        <taxon>Lemnoideae</taxon>
        <taxon>Spirodela</taxon>
    </lineage>
</organism>
<reference evidence="14 15" key="1">
    <citation type="submission" date="2019-12" db="EMBL/GenBank/DDBJ databases">
        <authorList>
            <person name="Scholz U."/>
            <person name="Mascher M."/>
            <person name="Fiebig A."/>
        </authorList>
    </citation>
    <scope>NUCLEOTIDE SEQUENCE</scope>
</reference>
<evidence type="ECO:0000256" key="11">
    <source>
        <dbReference type="SAM" id="MobiDB-lite"/>
    </source>
</evidence>
<evidence type="ECO:0000256" key="9">
    <source>
        <dbReference type="ARBA" id="ARBA00023242"/>
    </source>
</evidence>
<evidence type="ECO:0000313" key="15">
    <source>
        <dbReference type="Proteomes" id="UP001189122"/>
    </source>
</evidence>
<evidence type="ECO:0000259" key="12">
    <source>
        <dbReference type="PROSITE" id="PS50800"/>
    </source>
</evidence>
<feature type="domain" description="SAP" evidence="12">
    <location>
        <begin position="11"/>
        <end position="45"/>
    </location>
</feature>
<keyword evidence="4" id="KW-0808">Transferase</keyword>
<dbReference type="AlphaFoldDB" id="A0A7I8JHC2"/>
<dbReference type="SUPFAM" id="SSF57903">
    <property type="entry name" value="FYVE/PHD zinc finger"/>
    <property type="match status" value="1"/>
</dbReference>
<dbReference type="PANTHER" id="PTHR10782">
    <property type="entry name" value="ZINC FINGER MIZ DOMAIN-CONTAINING PROTEIN"/>
    <property type="match status" value="1"/>
</dbReference>
<dbReference type="SMART" id="SM00513">
    <property type="entry name" value="SAP"/>
    <property type="match status" value="1"/>
</dbReference>
<protein>
    <submittedName>
        <fullName evidence="14">Uncharacterized protein</fullName>
    </submittedName>
</protein>
<dbReference type="GO" id="GO:0008270">
    <property type="term" value="F:zinc ion binding"/>
    <property type="evidence" value="ECO:0007669"/>
    <property type="project" value="UniProtKB-KW"/>
</dbReference>
<dbReference type="Pfam" id="PF02037">
    <property type="entry name" value="SAP"/>
    <property type="match status" value="1"/>
</dbReference>
<keyword evidence="5" id="KW-0479">Metal-binding</keyword>
<dbReference type="CDD" id="cd15570">
    <property type="entry name" value="PHD_Bye1p_SIZ1_like"/>
    <property type="match status" value="1"/>
</dbReference>
<feature type="region of interest" description="Disordered" evidence="11">
    <location>
        <begin position="740"/>
        <end position="769"/>
    </location>
</feature>
<dbReference type="Pfam" id="PF02891">
    <property type="entry name" value="zf-MIZ"/>
    <property type="match status" value="1"/>
</dbReference>
<dbReference type="SUPFAM" id="SSF68906">
    <property type="entry name" value="SAP domain"/>
    <property type="match status" value="1"/>
</dbReference>
<dbReference type="PROSITE" id="PS51044">
    <property type="entry name" value="ZF_SP_RING"/>
    <property type="match status" value="1"/>
</dbReference>
<evidence type="ECO:0000313" key="14">
    <source>
        <dbReference type="EMBL" id="CAA2630078.1"/>
    </source>
</evidence>
<keyword evidence="8" id="KW-0862">Zinc</keyword>
<feature type="domain" description="SP-RING-type" evidence="13">
    <location>
        <begin position="346"/>
        <end position="429"/>
    </location>
</feature>
<dbReference type="Proteomes" id="UP001189122">
    <property type="component" value="Unassembled WGS sequence"/>
</dbReference>
<evidence type="ECO:0000256" key="4">
    <source>
        <dbReference type="ARBA" id="ARBA00022679"/>
    </source>
</evidence>
<dbReference type="GO" id="GO:0016925">
    <property type="term" value="P:protein sumoylation"/>
    <property type="evidence" value="ECO:0007669"/>
    <property type="project" value="UniProtKB-UniPathway"/>
</dbReference>
<sequence>MDTVSACRSKVSNFRIKELKDVLSQLGLARQGKKQDLVDRILNLLGMNTPRLHDLVNENSILKERVAKVIDDTFRKMQVQGATDLASNHCNGPTLDYVSLKEEDSYKLDVKIRCPCGSPSGSKSTIKCEDPQCRTVQHKGCVIICEKPSDAVQPEIPPKFYCEICRINRADPFWVTMSHPLLPVKITSPKPTTDGTNTSQTVEKTFYLTRAARDLLQKTEYDLQVWCILLNDKVPFRIQWPQSSNLSINGNHVRTTNRHDSQLFGINGRDDVSLIKTHCKEGSNKVTFARCDARTFCFGVRIARRLTIEQVLKLVPEETEGEHFEVALARVSRCLGGGAAAENSDSDSDLEVISDSVTVNLLCPMSGSMMKIAARFKPCVHIGCFDLETFVELSQRSRKWQCPICLKNCSVENLIIDPYFNRIIRLLQSCGRDVSEVDVKPDGSWRVKNAAESDLRVWHSPDGTAQALPNLEAGLDWDPLGTKEEEDLGGHEELKLGTKRPRSWIQKVNPQLEDLMGTPLFYGNLPKFENPGDMIMPFDFSEDGQRPPAHPEVIVLSDSDDDDIPSVPLDTGYGSLDPFMATDPVDPDLGVDPVPPLDHLSNGVDFERVFWPLPVCSQTGTGFQFFDADSEASFLPSSSYGLPKTHSATKANHSLPAFVGDDPSMQLFLASQPNDLTRDSLPQQNFLMATSPKAGSLSGLVSMMAIPMDQVHLGQEQVILFIYLFFIYMASIFTPPPPAATSCGSERAPIRRPRSTRPRFYLSIDSDSD</sequence>
<comment type="similarity">
    <text evidence="3">Belongs to the PIAS family.</text>
</comment>
<dbReference type="InterPro" id="IPR003034">
    <property type="entry name" value="SAP_dom"/>
</dbReference>
<dbReference type="InterPro" id="IPR036361">
    <property type="entry name" value="SAP_dom_sf"/>
</dbReference>
<name>A0A7I8JHC2_SPIIN</name>
<evidence type="ECO:0000256" key="10">
    <source>
        <dbReference type="PROSITE-ProRule" id="PRU00452"/>
    </source>
</evidence>
<evidence type="ECO:0000256" key="8">
    <source>
        <dbReference type="ARBA" id="ARBA00022833"/>
    </source>
</evidence>
<accession>A0A7I8JHC2</accession>
<evidence type="ECO:0000256" key="1">
    <source>
        <dbReference type="ARBA" id="ARBA00004123"/>
    </source>
</evidence>
<evidence type="ECO:0000256" key="3">
    <source>
        <dbReference type="ARBA" id="ARBA00005383"/>
    </source>
</evidence>
<gene>
    <name evidence="14" type="ORF">SI7747_12015716</name>
</gene>
<comment type="subcellular location">
    <subcellularLocation>
        <location evidence="1">Nucleus</location>
    </subcellularLocation>
</comment>
<dbReference type="InterPro" id="IPR004181">
    <property type="entry name" value="Znf_MIZ"/>
</dbReference>
<proteinExistence type="inferred from homology"/>
<keyword evidence="9" id="KW-0539">Nucleus</keyword>
<dbReference type="EMBL" id="CACRZD030000012">
    <property type="protein sequence ID" value="CAA6669321.1"/>
    <property type="molecule type" value="Genomic_DNA"/>
</dbReference>
<dbReference type="Gene3D" id="3.30.40.10">
    <property type="entry name" value="Zinc/RING finger domain, C3HC4 (zinc finger)"/>
    <property type="match status" value="2"/>
</dbReference>